<keyword evidence="5 8" id="KW-0472">Membrane</keyword>
<keyword evidence="6" id="KW-0813">Transport</keyword>
<dbReference type="InterPro" id="IPR002898">
    <property type="entry name" value="MotA_ExbB_proton_chnl"/>
</dbReference>
<dbReference type="Pfam" id="PF01618">
    <property type="entry name" value="MotA_ExbB"/>
    <property type="match status" value="1"/>
</dbReference>
<dbReference type="GO" id="GO:0017038">
    <property type="term" value="P:protein import"/>
    <property type="evidence" value="ECO:0007669"/>
    <property type="project" value="TreeGrafter"/>
</dbReference>
<evidence type="ECO:0000256" key="5">
    <source>
        <dbReference type="ARBA" id="ARBA00023136"/>
    </source>
</evidence>
<evidence type="ECO:0000313" key="11">
    <source>
        <dbReference type="EMBL" id="PPE71799.1"/>
    </source>
</evidence>
<name>A0A2S5TA14_9GAMM</name>
<feature type="domain" description="MotA/TolQ/ExbB proton channel" evidence="10">
    <location>
        <begin position="332"/>
        <end position="439"/>
    </location>
</feature>
<feature type="coiled-coil region" evidence="7">
    <location>
        <begin position="58"/>
        <end position="85"/>
    </location>
</feature>
<dbReference type="Proteomes" id="UP000238220">
    <property type="component" value="Unassembled WGS sequence"/>
</dbReference>
<accession>A0A2S5TA14</accession>
<keyword evidence="4 8" id="KW-1133">Transmembrane helix</keyword>
<evidence type="ECO:0000256" key="3">
    <source>
        <dbReference type="ARBA" id="ARBA00022692"/>
    </source>
</evidence>
<dbReference type="InterPro" id="IPR017270">
    <property type="entry name" value="MotA/TolQ/ExbB-rel"/>
</dbReference>
<evidence type="ECO:0000313" key="12">
    <source>
        <dbReference type="Proteomes" id="UP000238220"/>
    </source>
</evidence>
<feature type="signal peptide" evidence="9">
    <location>
        <begin position="1"/>
        <end position="23"/>
    </location>
</feature>
<feature type="chain" id="PRO_5015399029" evidence="9">
    <location>
        <begin position="24"/>
        <end position="455"/>
    </location>
</feature>
<dbReference type="PIRSF" id="PIRSF037714">
    <property type="entry name" value="TolR"/>
    <property type="match status" value="1"/>
</dbReference>
<dbReference type="OrthoDB" id="4045at2"/>
<dbReference type="PANTHER" id="PTHR30625:SF11">
    <property type="entry name" value="MOTA_TOLQ_EXBB PROTON CHANNEL DOMAIN-CONTAINING PROTEIN"/>
    <property type="match status" value="1"/>
</dbReference>
<dbReference type="AlphaFoldDB" id="A0A2S5TA14"/>
<evidence type="ECO:0000256" key="8">
    <source>
        <dbReference type="SAM" id="Phobius"/>
    </source>
</evidence>
<feature type="transmembrane region" description="Helical" evidence="8">
    <location>
        <begin position="275"/>
        <end position="297"/>
    </location>
</feature>
<protein>
    <submittedName>
        <fullName evidence="11">MotA/TolQ/ExbB proton channel family protein</fullName>
    </submittedName>
</protein>
<comment type="similarity">
    <text evidence="6">Belongs to the exbB/tolQ family.</text>
</comment>
<keyword evidence="7" id="KW-0175">Coiled coil</keyword>
<keyword evidence="9" id="KW-0732">Signal</keyword>
<dbReference type="PANTHER" id="PTHR30625">
    <property type="entry name" value="PROTEIN TOLQ"/>
    <property type="match status" value="1"/>
</dbReference>
<evidence type="ECO:0000256" key="2">
    <source>
        <dbReference type="ARBA" id="ARBA00022475"/>
    </source>
</evidence>
<evidence type="ECO:0000256" key="4">
    <source>
        <dbReference type="ARBA" id="ARBA00022989"/>
    </source>
</evidence>
<organism evidence="11 12">
    <name type="scientific">Solimonas fluminis</name>
    <dbReference type="NCBI Taxonomy" id="2086571"/>
    <lineage>
        <taxon>Bacteria</taxon>
        <taxon>Pseudomonadati</taxon>
        <taxon>Pseudomonadota</taxon>
        <taxon>Gammaproteobacteria</taxon>
        <taxon>Nevskiales</taxon>
        <taxon>Nevskiaceae</taxon>
        <taxon>Solimonas</taxon>
    </lineage>
</organism>
<dbReference type="EMBL" id="PSNW01000024">
    <property type="protein sequence ID" value="PPE71799.1"/>
    <property type="molecule type" value="Genomic_DNA"/>
</dbReference>
<evidence type="ECO:0000256" key="1">
    <source>
        <dbReference type="ARBA" id="ARBA00004651"/>
    </source>
</evidence>
<keyword evidence="6" id="KW-0653">Protein transport</keyword>
<feature type="transmembrane region" description="Helical" evidence="8">
    <location>
        <begin position="398"/>
        <end position="423"/>
    </location>
</feature>
<evidence type="ECO:0000256" key="9">
    <source>
        <dbReference type="SAM" id="SignalP"/>
    </source>
</evidence>
<reference evidence="11 12" key="1">
    <citation type="submission" date="2018-02" db="EMBL/GenBank/DDBJ databases">
        <title>Genome sequencing of Solimonas sp. HR-BB.</title>
        <authorList>
            <person name="Lee Y."/>
            <person name="Jeon C.O."/>
        </authorList>
    </citation>
    <scope>NUCLEOTIDE SEQUENCE [LARGE SCALE GENOMIC DNA]</scope>
    <source>
        <strain evidence="11 12">HR-BB</strain>
    </source>
</reference>
<keyword evidence="12" id="KW-1185">Reference proteome</keyword>
<evidence type="ECO:0000256" key="6">
    <source>
        <dbReference type="RuleBase" id="RU004057"/>
    </source>
</evidence>
<evidence type="ECO:0000256" key="7">
    <source>
        <dbReference type="SAM" id="Coils"/>
    </source>
</evidence>
<feature type="transmembrane region" description="Helical" evidence="8">
    <location>
        <begin position="364"/>
        <end position="386"/>
    </location>
</feature>
<sequence length="455" mass="48925">MNLKILSAALLLGVIGLPAAAQAPQARTLDELLEQVRTADARDAKINAEREARFAAARDQQAALLRDANAEKTALENQAAALVKQFEDNDRLIGELTQARDIKAGNLGELFGVMRQTAGDFATVARNSMLTAQFPDRVAQIDRLAQTKTMPPMEDLNRFWFEMQREMTEGGKVVRIQAKVTAPDGAQADKTVLRVGPFVAVSEGRFLEYTTGANAFATPPKQPPSKFGSLAEDFEEEGSGYHAMVVDPTRGVLLNLFSQRPSMVDRIVEGEAVNWLILGIGLIGALIAVYQFSFLLLTSTKVNRQLANLNHLNADNPLGRVLLAFKGGSAPANAEDAEVIELRVSEAVLKELPPLERGQSFLKLGVAAGPLLGLVGTVVGMIHTFQVITESGSGDPKLMAAGISMAMIATLLGLGIAIPLLFANSALQARSKRITQILDEQSTGLLAELIEKRHA</sequence>
<dbReference type="GO" id="GO:0005886">
    <property type="term" value="C:plasma membrane"/>
    <property type="evidence" value="ECO:0007669"/>
    <property type="project" value="UniProtKB-SubCell"/>
</dbReference>
<keyword evidence="3 8" id="KW-0812">Transmembrane</keyword>
<comment type="caution">
    <text evidence="11">The sequence shown here is derived from an EMBL/GenBank/DDBJ whole genome shotgun (WGS) entry which is preliminary data.</text>
</comment>
<dbReference type="InterPro" id="IPR050790">
    <property type="entry name" value="ExbB/TolQ_transport"/>
</dbReference>
<dbReference type="RefSeq" id="WP_104232462.1">
    <property type="nucleotide sequence ID" value="NZ_PSNW01000024.1"/>
</dbReference>
<evidence type="ECO:0000259" key="10">
    <source>
        <dbReference type="Pfam" id="PF01618"/>
    </source>
</evidence>
<gene>
    <name evidence="11" type="ORF">C3942_21690</name>
</gene>
<proteinExistence type="inferred from homology"/>
<comment type="subcellular location">
    <subcellularLocation>
        <location evidence="1">Cell membrane</location>
        <topology evidence="1">Multi-pass membrane protein</topology>
    </subcellularLocation>
    <subcellularLocation>
        <location evidence="6">Membrane</location>
        <topology evidence="6">Multi-pass membrane protein</topology>
    </subcellularLocation>
</comment>
<keyword evidence="2" id="KW-1003">Cell membrane</keyword>